<evidence type="ECO:0000313" key="3">
    <source>
        <dbReference type="Proteomes" id="UP001158576"/>
    </source>
</evidence>
<accession>A0ABN7SSA0</accession>
<gene>
    <name evidence="2" type="ORF">OKIOD_LOCUS11018</name>
</gene>
<name>A0ABN7SSA0_OIKDI</name>
<keyword evidence="3" id="KW-1185">Reference proteome</keyword>
<proteinExistence type="predicted"/>
<dbReference type="EMBL" id="OU015566">
    <property type="protein sequence ID" value="CAG5105576.1"/>
    <property type="molecule type" value="Genomic_DNA"/>
</dbReference>
<dbReference type="Proteomes" id="UP001158576">
    <property type="component" value="Chromosome 1"/>
</dbReference>
<evidence type="ECO:0000313" key="2">
    <source>
        <dbReference type="EMBL" id="CAG5105576.1"/>
    </source>
</evidence>
<organism evidence="2 3">
    <name type="scientific">Oikopleura dioica</name>
    <name type="common">Tunicate</name>
    <dbReference type="NCBI Taxonomy" id="34765"/>
    <lineage>
        <taxon>Eukaryota</taxon>
        <taxon>Metazoa</taxon>
        <taxon>Chordata</taxon>
        <taxon>Tunicata</taxon>
        <taxon>Appendicularia</taxon>
        <taxon>Copelata</taxon>
        <taxon>Oikopleuridae</taxon>
        <taxon>Oikopleura</taxon>
    </lineage>
</organism>
<protein>
    <submittedName>
        <fullName evidence="2">Oidioi.mRNA.OKI2018_I69.chr1.g2253.t1.cds</fullName>
    </submittedName>
</protein>
<sequence>MSRRNKKVLETGMSGLTSLTEDSGPALKKKKDLPLEEELNGETSITPIVLSSKASQVEPFSEENRAPTSEPASEEGTKTEVPLDESSETDYRRKYQGALKVLNSFLVHQPLKPHAGVSAAQNVAKLYELIQKMQCCVNGENLSIDLVARTQVRLAEAISNAISKEAGLVYRYISQSTDFYKHKKTPLEILEFRFTPEDQIVKEIREGLALLERIANAGGENHSIIPLREIFASHAAEAHRLVWSEILASLAVSSEVDPVSLVRSVKRLKFLLTQIFGNEFTMIAHLQGWLSAADSPREIRDTPVDDQVKTLRDFLFPRKCEFMPSSEKYEAWGLSFIDQRSFVLMKTGGNPVTVEEIQPVEKENLPMISEEEDSSAKEIQELRRAMLRRAEKVTGTTWTEKSLDFDEDSMEDYI</sequence>
<feature type="region of interest" description="Disordered" evidence="1">
    <location>
        <begin position="1"/>
        <end position="89"/>
    </location>
</feature>
<reference evidence="2 3" key="1">
    <citation type="submission" date="2021-04" db="EMBL/GenBank/DDBJ databases">
        <authorList>
            <person name="Bliznina A."/>
        </authorList>
    </citation>
    <scope>NUCLEOTIDE SEQUENCE [LARGE SCALE GENOMIC DNA]</scope>
</reference>
<feature type="compositionally biased region" description="Acidic residues" evidence="1">
    <location>
        <begin position="405"/>
        <end position="414"/>
    </location>
</feature>
<evidence type="ECO:0000256" key="1">
    <source>
        <dbReference type="SAM" id="MobiDB-lite"/>
    </source>
</evidence>
<feature type="region of interest" description="Disordered" evidence="1">
    <location>
        <begin position="393"/>
        <end position="414"/>
    </location>
</feature>